<reference evidence="2 3" key="1">
    <citation type="submission" date="2021-07" db="EMBL/GenBank/DDBJ databases">
        <title>Whole Genome Sequence of Nocardia Iowensis.</title>
        <authorList>
            <person name="Lamm A."/>
            <person name="Collins-Fairclough A.M."/>
            <person name="Bunk B."/>
            <person name="Sproer C."/>
        </authorList>
    </citation>
    <scope>NUCLEOTIDE SEQUENCE [LARGE SCALE GENOMIC DNA]</scope>
    <source>
        <strain evidence="2 3">NRRL 5646</strain>
    </source>
</reference>
<name>A0ABX8RKG2_NOCIO</name>
<proteinExistence type="predicted"/>
<dbReference type="EMBL" id="CP078145">
    <property type="protein sequence ID" value="QXN90104.1"/>
    <property type="molecule type" value="Genomic_DNA"/>
</dbReference>
<evidence type="ECO:0000313" key="2">
    <source>
        <dbReference type="EMBL" id="QXN90104.1"/>
    </source>
</evidence>
<dbReference type="Proteomes" id="UP000694257">
    <property type="component" value="Chromosome"/>
</dbReference>
<dbReference type="RefSeq" id="WP_218470976.1">
    <property type="nucleotide sequence ID" value="NZ_BAABJN010000006.1"/>
</dbReference>
<dbReference type="InterPro" id="IPR053892">
    <property type="entry name" value="MoaF-like"/>
</dbReference>
<evidence type="ECO:0000259" key="1">
    <source>
        <dbReference type="Pfam" id="PF22036"/>
    </source>
</evidence>
<sequence>MALRIFGSRFLAYMDDYVATLRYESETRLTITVLEGADAGHCETVEIAMVELRPGLFFNTWRERGGTVIAQIADFANGVVRAVAVSVEGDAVILSGTLRLLGVAADEQWPNGR</sequence>
<organism evidence="2 3">
    <name type="scientific">Nocardia iowensis</name>
    <dbReference type="NCBI Taxonomy" id="204891"/>
    <lineage>
        <taxon>Bacteria</taxon>
        <taxon>Bacillati</taxon>
        <taxon>Actinomycetota</taxon>
        <taxon>Actinomycetes</taxon>
        <taxon>Mycobacteriales</taxon>
        <taxon>Nocardiaceae</taxon>
        <taxon>Nocardia</taxon>
    </lineage>
</organism>
<keyword evidence="3" id="KW-1185">Reference proteome</keyword>
<feature type="domain" description="MoaF-like" evidence="1">
    <location>
        <begin position="7"/>
        <end position="99"/>
    </location>
</feature>
<dbReference type="Pfam" id="PF22036">
    <property type="entry name" value="MoaF_like"/>
    <property type="match status" value="1"/>
</dbReference>
<protein>
    <recommendedName>
        <fullName evidence="1">MoaF-like domain-containing protein</fullName>
    </recommendedName>
</protein>
<gene>
    <name evidence="2" type="ORF">KV110_32460</name>
</gene>
<accession>A0ABX8RKG2</accession>
<evidence type="ECO:0000313" key="3">
    <source>
        <dbReference type="Proteomes" id="UP000694257"/>
    </source>
</evidence>